<dbReference type="Proteomes" id="UP000029692">
    <property type="component" value="Unassembled WGS sequence"/>
</dbReference>
<dbReference type="AlphaFoldDB" id="A0A098QTF1"/>
<evidence type="ECO:0000313" key="1">
    <source>
        <dbReference type="EMBL" id="KGE71004.1"/>
    </source>
</evidence>
<gene>
    <name evidence="1" type="ORF">DC28_13860</name>
</gene>
<reference evidence="1 2" key="1">
    <citation type="submission" date="2014-05" db="EMBL/GenBank/DDBJ databases">
        <title>De novo Genome Sequence of Spirocheata sp.</title>
        <authorList>
            <person name="Shivani Y."/>
            <person name="Subhash Y."/>
            <person name="Tushar L."/>
            <person name="Sasikala C."/>
            <person name="Ramana C.V."/>
        </authorList>
    </citation>
    <scope>NUCLEOTIDE SEQUENCE [LARGE SCALE GENOMIC DNA]</scope>
    <source>
        <strain evidence="1 2">JC230</strain>
    </source>
</reference>
<dbReference type="EMBL" id="JNUP01000071">
    <property type="protein sequence ID" value="KGE71004.1"/>
    <property type="molecule type" value="Genomic_DNA"/>
</dbReference>
<organism evidence="1 2">
    <name type="scientific">Spirochaeta lutea</name>
    <dbReference type="NCBI Taxonomy" id="1480694"/>
    <lineage>
        <taxon>Bacteria</taxon>
        <taxon>Pseudomonadati</taxon>
        <taxon>Spirochaetota</taxon>
        <taxon>Spirochaetia</taxon>
        <taxon>Spirochaetales</taxon>
        <taxon>Spirochaetaceae</taxon>
        <taxon>Spirochaeta</taxon>
    </lineage>
</organism>
<evidence type="ECO:0008006" key="3">
    <source>
        <dbReference type="Google" id="ProtNLM"/>
    </source>
</evidence>
<dbReference type="OrthoDB" id="1161695at2"/>
<accession>A0A098QTF1</accession>
<dbReference type="STRING" id="1480694.DC28_13860"/>
<protein>
    <recommendedName>
        <fullName evidence="3">Outer membrane protein beta-barrel domain-containing protein</fullName>
    </recommendedName>
</protein>
<sequence>MTNVKRTIILLFLAVFILTPMLGFSQEDKEQEEQKFGFFDRFMVELGAGYGLMPGYEESTGIVIPITASYIPLDLKLGAMDGFVSAGFRYEPGLVLGASSTGEFGIQFMQSFTATGDFYLRFLKELDLVPFAGIGLGLYQVAGASTDGESIGNFFGFAPRIGVRMGGINGYISYHIIAPGKATTNPSYFSIVAGYTFGGSRLSK</sequence>
<keyword evidence="2" id="KW-1185">Reference proteome</keyword>
<name>A0A098QTF1_9SPIO</name>
<evidence type="ECO:0000313" key="2">
    <source>
        <dbReference type="Proteomes" id="UP000029692"/>
    </source>
</evidence>
<proteinExistence type="predicted"/>
<comment type="caution">
    <text evidence="1">The sequence shown here is derived from an EMBL/GenBank/DDBJ whole genome shotgun (WGS) entry which is preliminary data.</text>
</comment>
<dbReference type="RefSeq" id="WP_037549707.1">
    <property type="nucleotide sequence ID" value="NZ_JNUP01000071.1"/>
</dbReference>